<dbReference type="Proteomes" id="UP000648075">
    <property type="component" value="Unassembled WGS sequence"/>
</dbReference>
<gene>
    <name evidence="1" type="ORF">GCM10011614_16970</name>
</gene>
<organism evidence="1 2">
    <name type="scientific">Novosphingobium colocasiae</name>
    <dbReference type="NCBI Taxonomy" id="1256513"/>
    <lineage>
        <taxon>Bacteria</taxon>
        <taxon>Pseudomonadati</taxon>
        <taxon>Pseudomonadota</taxon>
        <taxon>Alphaproteobacteria</taxon>
        <taxon>Sphingomonadales</taxon>
        <taxon>Sphingomonadaceae</taxon>
        <taxon>Novosphingobium</taxon>
    </lineage>
</organism>
<protein>
    <submittedName>
        <fullName evidence="1">Uncharacterized protein</fullName>
    </submittedName>
</protein>
<name>A0A918PEY6_9SPHN</name>
<reference evidence="1" key="2">
    <citation type="submission" date="2020-09" db="EMBL/GenBank/DDBJ databases">
        <authorList>
            <person name="Sun Q."/>
            <person name="Kim S."/>
        </authorList>
    </citation>
    <scope>NUCLEOTIDE SEQUENCE</scope>
    <source>
        <strain evidence="1">KCTC 32255</strain>
    </source>
</reference>
<dbReference type="RefSeq" id="WP_189620742.1">
    <property type="nucleotide sequence ID" value="NZ_BMZA01000004.1"/>
</dbReference>
<accession>A0A918PEY6</accession>
<reference evidence="1" key="1">
    <citation type="journal article" date="2014" name="Int. J. Syst. Evol. Microbiol.">
        <title>Complete genome sequence of Corynebacterium casei LMG S-19264T (=DSM 44701T), isolated from a smear-ripened cheese.</title>
        <authorList>
            <consortium name="US DOE Joint Genome Institute (JGI-PGF)"/>
            <person name="Walter F."/>
            <person name="Albersmeier A."/>
            <person name="Kalinowski J."/>
            <person name="Ruckert C."/>
        </authorList>
    </citation>
    <scope>NUCLEOTIDE SEQUENCE</scope>
    <source>
        <strain evidence="1">KCTC 32255</strain>
    </source>
</reference>
<dbReference type="EMBL" id="BMZA01000004">
    <property type="protein sequence ID" value="GGZ02508.1"/>
    <property type="molecule type" value="Genomic_DNA"/>
</dbReference>
<evidence type="ECO:0000313" key="2">
    <source>
        <dbReference type="Proteomes" id="UP000648075"/>
    </source>
</evidence>
<dbReference type="AlphaFoldDB" id="A0A918PEY6"/>
<keyword evidence="2" id="KW-1185">Reference proteome</keyword>
<sequence>MSRPPLPIRQRPYVGPVRIWSGIETEEPPVRRDDWPDLAAMAEAMLETRRRRFPDMVRSGRMAADAAAAEIATFEAIARDWLWILRGQGEPAGIETLPARAAALDRSLHTLLDLAREAGGFTADLADKAHLVIALRWHCEPANRPHALLQTGREMRAALPPPEPRKAA</sequence>
<proteinExistence type="predicted"/>
<evidence type="ECO:0000313" key="1">
    <source>
        <dbReference type="EMBL" id="GGZ02508.1"/>
    </source>
</evidence>
<comment type="caution">
    <text evidence="1">The sequence shown here is derived from an EMBL/GenBank/DDBJ whole genome shotgun (WGS) entry which is preliminary data.</text>
</comment>